<dbReference type="SUPFAM" id="SSF49785">
    <property type="entry name" value="Galactose-binding domain-like"/>
    <property type="match status" value="1"/>
</dbReference>
<dbReference type="RefSeq" id="WP_180938489.1">
    <property type="nucleotide sequence ID" value="NZ_CP041238.1"/>
</dbReference>
<accession>A0A859QCW2</accession>
<dbReference type="Gene3D" id="1.10.3020.10">
    <property type="entry name" value="alpha-amino acid ester hydrolase ( Helical cap domain)"/>
    <property type="match status" value="1"/>
</dbReference>
<dbReference type="Proteomes" id="UP000510721">
    <property type="component" value="Chromosome"/>
</dbReference>
<dbReference type="InterPro" id="IPR013736">
    <property type="entry name" value="Xaa-Pro_dipept_C"/>
</dbReference>
<dbReference type="SUPFAM" id="SSF53474">
    <property type="entry name" value="alpha/beta-Hydrolases"/>
    <property type="match status" value="1"/>
</dbReference>
<reference evidence="2 3" key="1">
    <citation type="submission" date="2019-06" db="EMBL/GenBank/DDBJ databases">
        <title>Complete genome sequence of Ensifer mexicanus ITTG R7 isolated from nodules of Acacia angustissima (Mill.) Kuntze.</title>
        <authorList>
            <person name="Rincon-Rosales R."/>
            <person name="Rogel M.A."/>
            <person name="Guerrero G."/>
            <person name="Rincon-Molina C.I."/>
            <person name="Lopez-Lopez A."/>
            <person name="Martinez-Romero E."/>
        </authorList>
    </citation>
    <scope>NUCLEOTIDE SEQUENCE [LARGE SCALE GENOMIC DNA]</scope>
    <source>
        <strain evidence="2 3">ITTG R7</strain>
    </source>
</reference>
<sequence length="665" mass="74664">MADRNFTVVENEWITLKDGTRLAARIWMPEGTEQNPVPAVLEYLPYRKRDGTSARDESTYPVFAAAGIAGVRVDIRGSGESEGVIDGEYTPRELSDGCEIIEWIASQPWSNGKIGMMGISWGGFNCLQVAALKPPALKAVISIASTVDRYNDDIHYKNGCHLSAQLSWAATMLAYQSRSPDPELVGERWKEMWLERLENEPFFLEEWLEHQRRDDFWRHGSICEDFERFPIPALVISGWADGYRNTPIKAVEGLGDKAKALIGPWVHKYPHFAWPKPRADFHSEAIRWWNRWLRDEKNDAEQLPQMRAYILDGPKPALRRNEDPGRWIAKDVWTAPEMREFAIAGDGSLTAGASAAKGVGDVYLHSPLDTGTAAGEYFTLKPDAEMAGDQRIDDAGSLTFETQPLLEAQDYLGQPVLSLDVSCSAETANLVARIVDIHPDGTATRVAFGVLNLAHRNGNATPQPMEKNRRTRVTLVLDACGYRFRAGHRIRLSLSTSYWPMILPPPTDPGLTIDTARLSLSLPLLGDHREIVVPQPANPDPLPRYIEHSPGETRRTVERDMTKGVTRYRIYEDTGLHEHPDTGNATQDIRDEVWSIAPDDPHSMTGLSTWTCVAQRGDQVVKTVSTSRLACTASEWITSARLEAFEGEQKIFEKSFEKRIQRDFM</sequence>
<proteinExistence type="predicted"/>
<dbReference type="InterPro" id="IPR029058">
    <property type="entry name" value="AB_hydrolase_fold"/>
</dbReference>
<dbReference type="InterPro" id="IPR000383">
    <property type="entry name" value="Xaa-Pro-like_dom"/>
</dbReference>
<dbReference type="PANTHER" id="PTHR43056:SF10">
    <property type="entry name" value="COCE_NOND FAMILY, PUTATIVE (AFU_ORTHOLOGUE AFUA_7G00600)-RELATED"/>
    <property type="match status" value="1"/>
</dbReference>
<evidence type="ECO:0000313" key="2">
    <source>
        <dbReference type="EMBL" id="QLL62593.1"/>
    </source>
</evidence>
<keyword evidence="3" id="KW-1185">Reference proteome</keyword>
<organism evidence="2 3">
    <name type="scientific">Sinorhizobium mexicanum</name>
    <dbReference type="NCBI Taxonomy" id="375549"/>
    <lineage>
        <taxon>Bacteria</taxon>
        <taxon>Pseudomonadati</taxon>
        <taxon>Pseudomonadota</taxon>
        <taxon>Alphaproteobacteria</taxon>
        <taxon>Hyphomicrobiales</taxon>
        <taxon>Rhizobiaceae</taxon>
        <taxon>Sinorhizobium/Ensifer group</taxon>
        <taxon>Sinorhizobium</taxon>
    </lineage>
</organism>
<dbReference type="NCBIfam" id="TIGR00976">
    <property type="entry name" value="CocE_NonD"/>
    <property type="match status" value="1"/>
</dbReference>
<evidence type="ECO:0000313" key="3">
    <source>
        <dbReference type="Proteomes" id="UP000510721"/>
    </source>
</evidence>
<dbReference type="Pfam" id="PF02129">
    <property type="entry name" value="Peptidase_S15"/>
    <property type="match status" value="1"/>
</dbReference>
<dbReference type="GO" id="GO:0008239">
    <property type="term" value="F:dipeptidyl-peptidase activity"/>
    <property type="evidence" value="ECO:0007669"/>
    <property type="project" value="InterPro"/>
</dbReference>
<dbReference type="InterPro" id="IPR050585">
    <property type="entry name" value="Xaa-Pro_dipeptidyl-ppase/CocE"/>
</dbReference>
<name>A0A859QCW2_9HYPH</name>
<dbReference type="InterPro" id="IPR008979">
    <property type="entry name" value="Galactose-bd-like_sf"/>
</dbReference>
<dbReference type="Pfam" id="PF08530">
    <property type="entry name" value="PepX_C"/>
    <property type="match status" value="1"/>
</dbReference>
<dbReference type="Gene3D" id="2.60.120.260">
    <property type="entry name" value="Galactose-binding domain-like"/>
    <property type="match status" value="1"/>
</dbReference>
<dbReference type="PANTHER" id="PTHR43056">
    <property type="entry name" value="PEPTIDASE S9 PROLYL OLIGOPEPTIDASE"/>
    <property type="match status" value="1"/>
</dbReference>
<dbReference type="Gene3D" id="3.40.50.1820">
    <property type="entry name" value="alpha/beta hydrolase"/>
    <property type="match status" value="1"/>
</dbReference>
<dbReference type="KEGG" id="emx:FKV68_14670"/>
<dbReference type="EMBL" id="CP041238">
    <property type="protein sequence ID" value="QLL62593.1"/>
    <property type="molecule type" value="Genomic_DNA"/>
</dbReference>
<protein>
    <submittedName>
        <fullName evidence="2">CocE/NonD family hydrolase</fullName>
    </submittedName>
</protein>
<dbReference type="InterPro" id="IPR005674">
    <property type="entry name" value="CocE/Ser_esterase"/>
</dbReference>
<evidence type="ECO:0000256" key="1">
    <source>
        <dbReference type="ARBA" id="ARBA00022801"/>
    </source>
</evidence>
<keyword evidence="1 2" id="KW-0378">Hydrolase</keyword>
<gene>
    <name evidence="2" type="ORF">FKV68_14670</name>
</gene>
<dbReference type="SMART" id="SM00939">
    <property type="entry name" value="PepX_C"/>
    <property type="match status" value="1"/>
</dbReference>
<dbReference type="AlphaFoldDB" id="A0A859QCW2"/>